<feature type="domain" description="HemY N-terminal" evidence="11">
    <location>
        <begin position="27"/>
        <end position="130"/>
    </location>
</feature>
<keyword evidence="7 10" id="KW-1133">Transmembrane helix</keyword>
<dbReference type="STRING" id="28176.CF66_3055"/>
<keyword evidence="6 10" id="KW-0812">Transmembrane</keyword>
<dbReference type="GO" id="GO:0005886">
    <property type="term" value="C:plasma membrane"/>
    <property type="evidence" value="ECO:0007669"/>
    <property type="project" value="UniProtKB-SubCell"/>
</dbReference>
<evidence type="ECO:0000256" key="10">
    <source>
        <dbReference type="SAM" id="Phobius"/>
    </source>
</evidence>
<comment type="caution">
    <text evidence="12">The sequence shown here is derived from an EMBL/GenBank/DDBJ whole genome shotgun (WGS) entry which is preliminary data.</text>
</comment>
<organism evidence="12 13">
    <name type="scientific">Candidatus Photodesmus katoptron Akat1</name>
    <dbReference type="NCBI Taxonomy" id="1236703"/>
    <lineage>
        <taxon>Bacteria</taxon>
        <taxon>Pseudomonadati</taxon>
        <taxon>Pseudomonadota</taxon>
        <taxon>Gammaproteobacteria</taxon>
        <taxon>Vibrionales</taxon>
        <taxon>Vibrionaceae</taxon>
        <taxon>Candidatus Photodesmus</taxon>
    </lineage>
</organism>
<accession>S3DGD6</accession>
<evidence type="ECO:0000256" key="1">
    <source>
        <dbReference type="ARBA" id="ARBA00002962"/>
    </source>
</evidence>
<dbReference type="AlphaFoldDB" id="S3DGD6"/>
<proteinExistence type="predicted"/>
<dbReference type="GO" id="GO:0042168">
    <property type="term" value="P:heme metabolic process"/>
    <property type="evidence" value="ECO:0007669"/>
    <property type="project" value="InterPro"/>
</dbReference>
<evidence type="ECO:0000256" key="5">
    <source>
        <dbReference type="ARBA" id="ARBA00022519"/>
    </source>
</evidence>
<evidence type="ECO:0000256" key="3">
    <source>
        <dbReference type="ARBA" id="ARBA00004744"/>
    </source>
</evidence>
<keyword evidence="13" id="KW-1185">Reference proteome</keyword>
<evidence type="ECO:0000256" key="6">
    <source>
        <dbReference type="ARBA" id="ARBA00022692"/>
    </source>
</evidence>
<dbReference type="GO" id="GO:0006779">
    <property type="term" value="P:porphyrin-containing compound biosynthetic process"/>
    <property type="evidence" value="ECO:0007669"/>
    <property type="project" value="UniProtKB-KW"/>
</dbReference>
<comment type="function">
    <text evidence="1">Involved in a late step of protoheme IX synthesis.</text>
</comment>
<name>S3DGD6_9GAMM</name>
<keyword evidence="4" id="KW-1003">Cell membrane</keyword>
<feature type="transmembrane region" description="Helical" evidence="10">
    <location>
        <begin position="34"/>
        <end position="58"/>
    </location>
</feature>
<evidence type="ECO:0000313" key="12">
    <source>
        <dbReference type="EMBL" id="EPE37502.1"/>
    </source>
</evidence>
<protein>
    <submittedName>
        <fullName evidence="12">HemY protein</fullName>
    </submittedName>
</protein>
<evidence type="ECO:0000259" key="11">
    <source>
        <dbReference type="Pfam" id="PF07219"/>
    </source>
</evidence>
<evidence type="ECO:0000313" key="13">
    <source>
        <dbReference type="Proteomes" id="UP000053688"/>
    </source>
</evidence>
<reference evidence="12 13" key="1">
    <citation type="journal article" date="2014" name="Environ. Microbiol.">
        <title>Genomic signatures of obligate host dependence in the luminous bacterial symbiont of a vertebrate.</title>
        <authorList>
            <person name="Hendry T.A."/>
            <person name="de Wet J.R."/>
            <person name="Dunlap P.V."/>
        </authorList>
    </citation>
    <scope>NUCLEOTIDE SEQUENCE [LARGE SCALE GENOMIC DNA]</scope>
    <source>
        <strain evidence="12 13">Akat1</strain>
    </source>
</reference>
<comment type="subcellular location">
    <subcellularLocation>
        <location evidence="2">Cell inner membrane</location>
        <topology evidence="2">Multi-pass membrane protein</topology>
    </subcellularLocation>
</comment>
<dbReference type="RefSeq" id="WP_016504134.1">
    <property type="nucleotide sequence ID" value="NZ_AMSD01000002.1"/>
</dbReference>
<evidence type="ECO:0000256" key="7">
    <source>
        <dbReference type="ARBA" id="ARBA00022989"/>
    </source>
</evidence>
<dbReference type="InterPro" id="IPR011990">
    <property type="entry name" value="TPR-like_helical_dom_sf"/>
</dbReference>
<keyword evidence="8 10" id="KW-0472">Membrane</keyword>
<dbReference type="Proteomes" id="UP000053688">
    <property type="component" value="Unassembled WGS sequence"/>
</dbReference>
<evidence type="ECO:0000256" key="2">
    <source>
        <dbReference type="ARBA" id="ARBA00004429"/>
    </source>
</evidence>
<keyword evidence="5" id="KW-0997">Cell inner membrane</keyword>
<dbReference type="eggNOG" id="COG3071">
    <property type="taxonomic scope" value="Bacteria"/>
</dbReference>
<dbReference type="UniPathway" id="UPA00252"/>
<dbReference type="NCBIfam" id="TIGR00540">
    <property type="entry name" value="TPR_hemY_coli"/>
    <property type="match status" value="1"/>
</dbReference>
<dbReference type="InterPro" id="IPR010817">
    <property type="entry name" value="HemY_N"/>
</dbReference>
<dbReference type="SUPFAM" id="SSF48452">
    <property type="entry name" value="TPR-like"/>
    <property type="match status" value="1"/>
</dbReference>
<evidence type="ECO:0000256" key="8">
    <source>
        <dbReference type="ARBA" id="ARBA00023136"/>
    </source>
</evidence>
<comment type="pathway">
    <text evidence="3">Porphyrin-containing compound metabolism; protoheme biosynthesis.</text>
</comment>
<gene>
    <name evidence="12" type="ORF">O1U_0806</name>
</gene>
<dbReference type="EMBL" id="AMSD01000002">
    <property type="protein sequence ID" value="EPE37502.1"/>
    <property type="molecule type" value="Genomic_DNA"/>
</dbReference>
<keyword evidence="9" id="KW-0627">Porphyrin biosynthesis</keyword>
<dbReference type="InterPro" id="IPR005254">
    <property type="entry name" value="Heme_biosyn_assoc_TPR_pro"/>
</dbReference>
<dbReference type="Pfam" id="PF07219">
    <property type="entry name" value="HemY_N"/>
    <property type="match status" value="1"/>
</dbReference>
<evidence type="ECO:0000256" key="9">
    <source>
        <dbReference type="ARBA" id="ARBA00023244"/>
    </source>
</evidence>
<sequence>MTLLFFLFIIIEIGLFLGTRYSQQKNYVLISLENITIEMSITTLVIFLIFSFLGAFFLKYTIKKLLFQSLIFFGWLNTFRKKSLCYNEGIMHLFEGNWTKAEKALLQSHSGYHNLKLLYYLIASKAAQEIGNKEKCDYYLQLASQQNNSELVVQITKAKQQIRESEFNHSLNTLLSLKGKYPNNKIILNLLKIIYLKLNLWSPLLELLPVLIKFKLIDLNELELLTQNAQSGILSNIAKEYGKDRLINYWSKLSKKYRSNYDLIFCFANQLIICKADFESYQVVKEAIKNFPDSSIYTLLPKMNLPYDRSVLVFLKNCLKRDANNIALHSAIAQFYLRDQNLHAAHQHFKQCLPIYIR</sequence>
<evidence type="ECO:0000256" key="4">
    <source>
        <dbReference type="ARBA" id="ARBA00022475"/>
    </source>
</evidence>